<accession>A0A319D9X5</accession>
<sequence>MCNPLFPRHSSRSQRKHGWLPLGMVVPVIPGATTTTTTKLLEPTCTFLGPGKAFSSIIDSGYSIEIDFNMFAKGGSKSFPESIYQNGNEMRSSRS</sequence>
<name>A0A319D9X5_9EURO</name>
<evidence type="ECO:0000313" key="1">
    <source>
        <dbReference type="EMBL" id="PYH91247.1"/>
    </source>
</evidence>
<dbReference type="EMBL" id="KZ825951">
    <property type="protein sequence ID" value="PYH91247.1"/>
    <property type="molecule type" value="Genomic_DNA"/>
</dbReference>
<dbReference type="Proteomes" id="UP000247810">
    <property type="component" value="Unassembled WGS sequence"/>
</dbReference>
<reference evidence="1 2" key="1">
    <citation type="submission" date="2018-02" db="EMBL/GenBank/DDBJ databases">
        <title>The genomes of Aspergillus section Nigri reveals drivers in fungal speciation.</title>
        <authorList>
            <consortium name="DOE Joint Genome Institute"/>
            <person name="Vesth T.C."/>
            <person name="Nybo J."/>
            <person name="Theobald S."/>
            <person name="Brandl J."/>
            <person name="Frisvad J.C."/>
            <person name="Nielsen K.F."/>
            <person name="Lyhne E.K."/>
            <person name="Kogle M.E."/>
            <person name="Kuo A."/>
            <person name="Riley R."/>
            <person name="Clum A."/>
            <person name="Nolan M."/>
            <person name="Lipzen A."/>
            <person name="Salamov A."/>
            <person name="Henrissat B."/>
            <person name="Wiebenga A."/>
            <person name="De vries R.P."/>
            <person name="Grigoriev I.V."/>
            <person name="Mortensen U.H."/>
            <person name="Andersen M.R."/>
            <person name="Baker S.E."/>
        </authorList>
    </citation>
    <scope>NUCLEOTIDE SEQUENCE [LARGE SCALE GENOMIC DNA]</scope>
    <source>
        <strain evidence="1 2">CBS 707.79</strain>
    </source>
</reference>
<gene>
    <name evidence="1" type="ORF">BO71DRAFT_54156</name>
</gene>
<dbReference type="VEuPathDB" id="FungiDB:BO71DRAFT_54156"/>
<protein>
    <submittedName>
        <fullName evidence="1">Uncharacterized protein</fullName>
    </submittedName>
</protein>
<dbReference type="AlphaFoldDB" id="A0A319D9X5"/>
<evidence type="ECO:0000313" key="2">
    <source>
        <dbReference type="Proteomes" id="UP000247810"/>
    </source>
</evidence>
<proteinExistence type="predicted"/>
<keyword evidence="2" id="KW-1185">Reference proteome</keyword>
<organism evidence="1 2">
    <name type="scientific">Aspergillus ellipticus CBS 707.79</name>
    <dbReference type="NCBI Taxonomy" id="1448320"/>
    <lineage>
        <taxon>Eukaryota</taxon>
        <taxon>Fungi</taxon>
        <taxon>Dikarya</taxon>
        <taxon>Ascomycota</taxon>
        <taxon>Pezizomycotina</taxon>
        <taxon>Eurotiomycetes</taxon>
        <taxon>Eurotiomycetidae</taxon>
        <taxon>Eurotiales</taxon>
        <taxon>Aspergillaceae</taxon>
        <taxon>Aspergillus</taxon>
        <taxon>Aspergillus subgen. Circumdati</taxon>
    </lineage>
</organism>